<sequence>MLAATSQDHLARSPEGICERAVRKVMSPCWAHGDRAAPRILAACAPWMALVDAARVISNELGNDWTGIRLG</sequence>
<dbReference type="KEGG" id="scl:sce6065"/>
<keyword evidence="2" id="KW-1185">Reference proteome</keyword>
<dbReference type="AlphaFoldDB" id="A9GCR8"/>
<gene>
    <name evidence="1" type="ordered locus">sce6065</name>
</gene>
<proteinExistence type="predicted"/>
<dbReference type="Proteomes" id="UP000002139">
    <property type="component" value="Chromosome"/>
</dbReference>
<evidence type="ECO:0000313" key="2">
    <source>
        <dbReference type="Proteomes" id="UP000002139"/>
    </source>
</evidence>
<dbReference type="HOGENOM" id="CLU_2737908_0_0_7"/>
<dbReference type="EMBL" id="AM746676">
    <property type="protein sequence ID" value="CAN96229.1"/>
    <property type="molecule type" value="Genomic_DNA"/>
</dbReference>
<organism evidence="1 2">
    <name type="scientific">Sorangium cellulosum (strain So ce56)</name>
    <name type="common">Polyangium cellulosum (strain So ce56)</name>
    <dbReference type="NCBI Taxonomy" id="448385"/>
    <lineage>
        <taxon>Bacteria</taxon>
        <taxon>Pseudomonadati</taxon>
        <taxon>Myxococcota</taxon>
        <taxon>Polyangia</taxon>
        <taxon>Polyangiales</taxon>
        <taxon>Polyangiaceae</taxon>
        <taxon>Sorangium</taxon>
    </lineage>
</organism>
<evidence type="ECO:0000313" key="1">
    <source>
        <dbReference type="EMBL" id="CAN96229.1"/>
    </source>
</evidence>
<dbReference type="STRING" id="448385.sce6065"/>
<name>A9GCR8_SORC5</name>
<reference evidence="1 2" key="1">
    <citation type="journal article" date="2007" name="Nat. Biotechnol.">
        <title>Complete genome sequence of the myxobacterium Sorangium cellulosum.</title>
        <authorList>
            <person name="Schneiker S."/>
            <person name="Perlova O."/>
            <person name="Kaiser O."/>
            <person name="Gerth K."/>
            <person name="Alici A."/>
            <person name="Altmeyer M.O."/>
            <person name="Bartels D."/>
            <person name="Bekel T."/>
            <person name="Beyer S."/>
            <person name="Bode E."/>
            <person name="Bode H.B."/>
            <person name="Bolten C.J."/>
            <person name="Choudhuri J.V."/>
            <person name="Doss S."/>
            <person name="Elnakady Y.A."/>
            <person name="Frank B."/>
            <person name="Gaigalat L."/>
            <person name="Goesmann A."/>
            <person name="Groeger C."/>
            <person name="Gross F."/>
            <person name="Jelsbak L."/>
            <person name="Jelsbak L."/>
            <person name="Kalinowski J."/>
            <person name="Kegler C."/>
            <person name="Knauber T."/>
            <person name="Konietzny S."/>
            <person name="Kopp M."/>
            <person name="Krause L."/>
            <person name="Krug D."/>
            <person name="Linke B."/>
            <person name="Mahmud T."/>
            <person name="Martinez-Arias R."/>
            <person name="McHardy A.C."/>
            <person name="Merai M."/>
            <person name="Meyer F."/>
            <person name="Mormann S."/>
            <person name="Munoz-Dorado J."/>
            <person name="Perez J."/>
            <person name="Pradella S."/>
            <person name="Rachid S."/>
            <person name="Raddatz G."/>
            <person name="Rosenau F."/>
            <person name="Rueckert C."/>
            <person name="Sasse F."/>
            <person name="Scharfe M."/>
            <person name="Schuster S.C."/>
            <person name="Suen G."/>
            <person name="Treuner-Lange A."/>
            <person name="Velicer G.J."/>
            <person name="Vorholter F.-J."/>
            <person name="Weissman K.J."/>
            <person name="Welch R.D."/>
            <person name="Wenzel S.C."/>
            <person name="Whitworth D.E."/>
            <person name="Wilhelm S."/>
            <person name="Wittmann C."/>
            <person name="Bloecker H."/>
            <person name="Puehler A."/>
            <person name="Mueller R."/>
        </authorList>
    </citation>
    <scope>NUCLEOTIDE SEQUENCE [LARGE SCALE GENOMIC DNA]</scope>
    <source>
        <strain evidence="2">So ce56</strain>
    </source>
</reference>
<accession>A9GCR8</accession>
<protein>
    <submittedName>
        <fullName evidence="1">Uncharacterized protein</fullName>
    </submittedName>
</protein>